<dbReference type="Gene3D" id="1.10.10.10">
    <property type="entry name" value="Winged helix-like DNA-binding domain superfamily/Winged helix DNA-binding domain"/>
    <property type="match status" value="1"/>
</dbReference>
<dbReference type="RefSeq" id="WP_109758493.1">
    <property type="nucleotide sequence ID" value="NZ_CP034588.1"/>
</dbReference>
<dbReference type="EMBL" id="QGGV01000002">
    <property type="protein sequence ID" value="PWK57931.1"/>
    <property type="molecule type" value="Genomic_DNA"/>
</dbReference>
<evidence type="ECO:0000313" key="1">
    <source>
        <dbReference type="EMBL" id="PWK57931.1"/>
    </source>
</evidence>
<dbReference type="AlphaFoldDB" id="A0A316GAJ5"/>
<name>A0A316GAJ5_9RHOB</name>
<evidence type="ECO:0008006" key="3">
    <source>
        <dbReference type="Google" id="ProtNLM"/>
    </source>
</evidence>
<proteinExistence type="predicted"/>
<dbReference type="OrthoDB" id="9807521at2"/>
<accession>A0A316GAJ5</accession>
<gene>
    <name evidence="1" type="ORF">C8D95_102581</name>
</gene>
<dbReference type="KEGG" id="salo:EF888_11305"/>
<dbReference type="InterPro" id="IPR011990">
    <property type="entry name" value="TPR-like_helical_dom_sf"/>
</dbReference>
<reference evidence="1 2" key="1">
    <citation type="submission" date="2018-05" db="EMBL/GenBank/DDBJ databases">
        <title>Genomic Encyclopedia of Type Strains, Phase IV (KMG-IV): sequencing the most valuable type-strain genomes for metagenomic binning, comparative biology and taxonomic classification.</title>
        <authorList>
            <person name="Goeker M."/>
        </authorList>
    </citation>
    <scope>NUCLEOTIDE SEQUENCE [LARGE SCALE GENOMIC DNA]</scope>
    <source>
        <strain evidence="1 2">DSM 103371</strain>
    </source>
</reference>
<comment type="caution">
    <text evidence="1">The sequence shown here is derived from an EMBL/GenBank/DDBJ whole genome shotgun (WGS) entry which is preliminary data.</text>
</comment>
<dbReference type="InterPro" id="IPR036388">
    <property type="entry name" value="WH-like_DNA-bd_sf"/>
</dbReference>
<organism evidence="1 2">
    <name type="scientific">Silicimonas algicola</name>
    <dbReference type="NCBI Taxonomy" id="1826607"/>
    <lineage>
        <taxon>Bacteria</taxon>
        <taxon>Pseudomonadati</taxon>
        <taxon>Pseudomonadota</taxon>
        <taxon>Alphaproteobacteria</taxon>
        <taxon>Rhodobacterales</taxon>
        <taxon>Paracoccaceae</taxon>
    </lineage>
</organism>
<dbReference type="Proteomes" id="UP000245390">
    <property type="component" value="Unassembled WGS sequence"/>
</dbReference>
<evidence type="ECO:0000313" key="2">
    <source>
        <dbReference type="Proteomes" id="UP000245390"/>
    </source>
</evidence>
<dbReference type="Gene3D" id="1.25.40.10">
    <property type="entry name" value="Tetratricopeptide repeat domain"/>
    <property type="match status" value="1"/>
</dbReference>
<protein>
    <recommendedName>
        <fullName evidence="3">TolB-like protein</fullName>
    </recommendedName>
</protein>
<dbReference type="SUPFAM" id="SSF48452">
    <property type="entry name" value="TPR-like"/>
    <property type="match status" value="1"/>
</dbReference>
<sequence>MEQRVKARLQLYGRFRLEAPDGTDISPKSAKSQALIALLATNETGSRGRLWLQKRLWPNSGADRAATSLRQALSEIRRSLGDHRDLLKTDRRAACLSLDTLDIAEADEGAEFMEGLGLPANDHALEDWLAHHRGEREAAPSGAPATRAPAPADASQRQIYVAAELRMPVVVFRTLNGSSPGGSGDLGLIEDIFVDSVARSMRETLSADVRVGGEAPSSAFRAEVQAFRGDGAAVGIRARVHHGSPDRLVWSGMTSTQLHGAPPVEDLQFVSLGNQLIDALAEAMTQSITDSRDIRDANLLTRLAIRRIFCLRPEALVEADEMLLRARELGAGALSTAWRAQLRVIQHVERHETASPDLPEEARRLCIDAMEREPMNSMVLAAVANTRLVLDKDVSVCLELARRSVSLNPANPLAWNSLATAKLYAGEIAEAHALAVRAQKMSSGSPFGHWWDFGRCLTAALTGRRDEALRLAEAAHALSPEFRPPLRYLTALYAAADRPDDAIRVGERLRRLEPDFSFERLAMDDSYPVSPLRWSGLLDSGKVMELSG</sequence>
<keyword evidence="2" id="KW-1185">Reference proteome</keyword>